<dbReference type="InterPro" id="IPR000523">
    <property type="entry name" value="Mg_chelatse_chII-like_cat_dom"/>
</dbReference>
<dbReference type="GO" id="GO:0003677">
    <property type="term" value="F:DNA binding"/>
    <property type="evidence" value="ECO:0007669"/>
    <property type="project" value="InterPro"/>
</dbReference>
<evidence type="ECO:0000313" key="5">
    <source>
        <dbReference type="EMBL" id="KKS45336.1"/>
    </source>
</evidence>
<name>A0A0G1BG93_9BACT</name>
<evidence type="ECO:0000256" key="2">
    <source>
        <dbReference type="ARBA" id="ARBA00022741"/>
    </source>
</evidence>
<dbReference type="Pfam" id="PF13541">
    <property type="entry name" value="ChlI"/>
    <property type="match status" value="1"/>
</dbReference>
<accession>A0A0G1BG93</accession>
<dbReference type="InterPro" id="IPR027417">
    <property type="entry name" value="P-loop_NTPase"/>
</dbReference>
<dbReference type="NCBIfam" id="TIGR00368">
    <property type="entry name" value="YifB family Mg chelatase-like AAA ATPase"/>
    <property type="match status" value="1"/>
</dbReference>
<dbReference type="PRINTS" id="PR01657">
    <property type="entry name" value="MCMFAMILY"/>
</dbReference>
<dbReference type="SUPFAM" id="SSF54211">
    <property type="entry name" value="Ribosomal protein S5 domain 2-like"/>
    <property type="match status" value="1"/>
</dbReference>
<evidence type="ECO:0000259" key="4">
    <source>
        <dbReference type="SMART" id="SM00382"/>
    </source>
</evidence>
<dbReference type="PATRIC" id="fig|1618442.3.peg.1255"/>
<keyword evidence="3" id="KW-0067">ATP-binding</keyword>
<dbReference type="InterPro" id="IPR001208">
    <property type="entry name" value="MCM_dom"/>
</dbReference>
<gene>
    <name evidence="5" type="ORF">UV09_C0042G0005</name>
</gene>
<comment type="caution">
    <text evidence="5">The sequence shown here is derived from an EMBL/GenBank/DDBJ whole genome shotgun (WGS) entry which is preliminary data.</text>
</comment>
<dbReference type="InterPro" id="IPR025158">
    <property type="entry name" value="Mg_chelat-rel_C"/>
</dbReference>
<dbReference type="PANTHER" id="PTHR32039:SF7">
    <property type="entry name" value="COMPETENCE PROTEIN COMM"/>
    <property type="match status" value="1"/>
</dbReference>
<evidence type="ECO:0000256" key="1">
    <source>
        <dbReference type="ARBA" id="ARBA00006354"/>
    </source>
</evidence>
<keyword evidence="2" id="KW-0547">Nucleotide-binding</keyword>
<sequence>MLAKIASIANIGLETVPVTVEVDVAESGFPGFTIVGLASKAVEEARERVKTAIINSGLEFPSKKITVNLAPADLPKDGAAYDLPIAVGVLLASGQLSMDSKINLARVYFYGELSLDGMLRPTRGILLLALFAQKKRLSEIVVPFPSANEASMVTGIKKLAVKTLPQLVRHITGQKIISPLKRTSAKKLKEDLQADFDLKEVAGQELAKRALVIAAAGGHNLLMWGPPGTGKTMLARALPGILPPLTSHEALEVTRVYSVAGLISPGESLIQKRPFRSPHHGVSAAGLIGGGSNPLPGEVSLAHLGVLFLDEMPEFQRGVLESLRQPMEDGAIEIVRAKGHVRYPASFTLIAAVNPCPCGYLGHPKKECKCSERLIAKYHHRISGPIIDRIDLSVTVASVETEKLSLTDKKQSGQITSKEAKYLVLKTRQIQTKRFAAISIYTNSQMRNSEVKKYCYLTGEAENLLKIASDKFNLSARSYFRMIKVARTIADLENSRKILPLHMAEALQYKQNI</sequence>
<dbReference type="PANTHER" id="PTHR32039">
    <property type="entry name" value="MAGNESIUM-CHELATASE SUBUNIT CHLI"/>
    <property type="match status" value="1"/>
</dbReference>
<proteinExistence type="inferred from homology"/>
<reference evidence="5 6" key="1">
    <citation type="journal article" date="2015" name="Nature">
        <title>rRNA introns, odd ribosomes, and small enigmatic genomes across a large radiation of phyla.</title>
        <authorList>
            <person name="Brown C.T."/>
            <person name="Hug L.A."/>
            <person name="Thomas B.C."/>
            <person name="Sharon I."/>
            <person name="Castelle C.J."/>
            <person name="Singh A."/>
            <person name="Wilkins M.J."/>
            <person name="Williams K.H."/>
            <person name="Banfield J.F."/>
        </authorList>
    </citation>
    <scope>NUCLEOTIDE SEQUENCE [LARGE SCALE GENOMIC DNA]</scope>
</reference>
<organism evidence="5 6">
    <name type="scientific">Candidatus Gottesmanbacteria bacterium GW2011_GWA2_42_18</name>
    <dbReference type="NCBI Taxonomy" id="1618442"/>
    <lineage>
        <taxon>Bacteria</taxon>
        <taxon>Candidatus Gottesmaniibacteriota</taxon>
    </lineage>
</organism>
<dbReference type="InterPro" id="IPR020568">
    <property type="entry name" value="Ribosomal_Su5_D2-typ_SF"/>
</dbReference>
<dbReference type="Proteomes" id="UP000034320">
    <property type="component" value="Unassembled WGS sequence"/>
</dbReference>
<dbReference type="SUPFAM" id="SSF52540">
    <property type="entry name" value="P-loop containing nucleoside triphosphate hydrolases"/>
    <property type="match status" value="1"/>
</dbReference>
<dbReference type="CDD" id="cd00009">
    <property type="entry name" value="AAA"/>
    <property type="match status" value="1"/>
</dbReference>
<dbReference type="InterPro" id="IPR014721">
    <property type="entry name" value="Ribsml_uS5_D2-typ_fold_subgr"/>
</dbReference>
<dbReference type="GO" id="GO:0005524">
    <property type="term" value="F:ATP binding"/>
    <property type="evidence" value="ECO:0007669"/>
    <property type="project" value="UniProtKB-KW"/>
</dbReference>
<dbReference type="Pfam" id="PF13335">
    <property type="entry name" value="Mg_chelatase_C"/>
    <property type="match status" value="1"/>
</dbReference>
<dbReference type="Gene3D" id="3.30.230.10">
    <property type="match status" value="1"/>
</dbReference>
<dbReference type="InterPro" id="IPR003593">
    <property type="entry name" value="AAA+_ATPase"/>
</dbReference>
<dbReference type="AlphaFoldDB" id="A0A0G1BG93"/>
<dbReference type="EMBL" id="LCDD01000042">
    <property type="protein sequence ID" value="KKS45336.1"/>
    <property type="molecule type" value="Genomic_DNA"/>
</dbReference>
<dbReference type="Pfam" id="PF01078">
    <property type="entry name" value="Mg_chelatase"/>
    <property type="match status" value="1"/>
</dbReference>
<dbReference type="InterPro" id="IPR045006">
    <property type="entry name" value="CHLI-like"/>
</dbReference>
<dbReference type="Gene3D" id="3.40.50.300">
    <property type="entry name" value="P-loop containing nucleotide triphosphate hydrolases"/>
    <property type="match status" value="1"/>
</dbReference>
<feature type="domain" description="AAA+ ATPase" evidence="4">
    <location>
        <begin position="217"/>
        <end position="400"/>
    </location>
</feature>
<evidence type="ECO:0000313" key="6">
    <source>
        <dbReference type="Proteomes" id="UP000034320"/>
    </source>
</evidence>
<dbReference type="InterPro" id="IPR004482">
    <property type="entry name" value="Mg_chelat-rel"/>
</dbReference>
<dbReference type="SMART" id="SM00382">
    <property type="entry name" value="AAA"/>
    <property type="match status" value="1"/>
</dbReference>
<comment type="similarity">
    <text evidence="1">Belongs to the Mg-chelatase subunits D/I family. ComM subfamily.</text>
</comment>
<protein>
    <submittedName>
        <fullName evidence="5">Mg chelatase, subunit ChlI</fullName>
    </submittedName>
</protein>
<evidence type="ECO:0000256" key="3">
    <source>
        <dbReference type="ARBA" id="ARBA00022840"/>
    </source>
</evidence>